<proteinExistence type="inferred from homology"/>
<dbReference type="AlphaFoldDB" id="A0A3B0ZLL6"/>
<dbReference type="PANTHER" id="PTHR43390">
    <property type="entry name" value="SIGNAL PEPTIDASE I"/>
    <property type="match status" value="1"/>
</dbReference>
<dbReference type="InterPro" id="IPR019758">
    <property type="entry name" value="Pept_S26A_signal_pept_1_CS"/>
</dbReference>
<protein>
    <recommendedName>
        <fullName evidence="3">signal peptidase I</fullName>
        <ecNumber evidence="3">3.4.21.89</ecNumber>
    </recommendedName>
</protein>
<dbReference type="EMBL" id="UOFQ01000058">
    <property type="protein sequence ID" value="VAW87109.1"/>
    <property type="molecule type" value="Genomic_DNA"/>
</dbReference>
<evidence type="ECO:0000256" key="6">
    <source>
        <dbReference type="SAM" id="Phobius"/>
    </source>
</evidence>
<dbReference type="SUPFAM" id="SSF51306">
    <property type="entry name" value="LexA/Signal peptidase"/>
    <property type="match status" value="1"/>
</dbReference>
<dbReference type="GO" id="GO:0006465">
    <property type="term" value="P:signal peptide processing"/>
    <property type="evidence" value="ECO:0007669"/>
    <property type="project" value="InterPro"/>
</dbReference>
<dbReference type="InterPro" id="IPR019757">
    <property type="entry name" value="Pept_S26A_signal_pept_1_Lys-AS"/>
</dbReference>
<dbReference type="GO" id="GO:0004252">
    <property type="term" value="F:serine-type endopeptidase activity"/>
    <property type="evidence" value="ECO:0007669"/>
    <property type="project" value="InterPro"/>
</dbReference>
<evidence type="ECO:0000256" key="1">
    <source>
        <dbReference type="ARBA" id="ARBA00000677"/>
    </source>
</evidence>
<feature type="transmembrane region" description="Helical" evidence="6">
    <location>
        <begin position="6"/>
        <end position="25"/>
    </location>
</feature>
<dbReference type="GO" id="GO:0016020">
    <property type="term" value="C:membrane"/>
    <property type="evidence" value="ECO:0007669"/>
    <property type="project" value="InterPro"/>
</dbReference>
<evidence type="ECO:0000256" key="2">
    <source>
        <dbReference type="ARBA" id="ARBA00009370"/>
    </source>
</evidence>
<feature type="transmembrane region" description="Helical" evidence="6">
    <location>
        <begin position="63"/>
        <end position="81"/>
    </location>
</feature>
<keyword evidence="6" id="KW-0472">Membrane</keyword>
<keyword evidence="6" id="KW-1133">Transmembrane helix</keyword>
<evidence type="ECO:0000256" key="5">
    <source>
        <dbReference type="ARBA" id="ARBA00022801"/>
    </source>
</evidence>
<dbReference type="PROSITE" id="PS00761">
    <property type="entry name" value="SPASE_I_3"/>
    <property type="match status" value="1"/>
</dbReference>
<keyword evidence="5 8" id="KW-0378">Hydrolase</keyword>
<accession>A0A3B0ZLL6</accession>
<dbReference type="EC" id="3.4.21.89" evidence="3"/>
<dbReference type="CDD" id="cd06530">
    <property type="entry name" value="S26_SPase_I"/>
    <property type="match status" value="1"/>
</dbReference>
<dbReference type="NCBIfam" id="TIGR02227">
    <property type="entry name" value="sigpep_I_bact"/>
    <property type="match status" value="1"/>
</dbReference>
<dbReference type="Pfam" id="PF10502">
    <property type="entry name" value="Peptidase_S26"/>
    <property type="match status" value="1"/>
</dbReference>
<dbReference type="PROSITE" id="PS00501">
    <property type="entry name" value="SPASE_I_1"/>
    <property type="match status" value="1"/>
</dbReference>
<dbReference type="InterPro" id="IPR036286">
    <property type="entry name" value="LexA/Signal_pep-like_sf"/>
</dbReference>
<dbReference type="InterPro" id="IPR019756">
    <property type="entry name" value="Pept_S26A_signal_pept_1_Ser-AS"/>
</dbReference>
<evidence type="ECO:0000313" key="8">
    <source>
        <dbReference type="EMBL" id="VAW87109.1"/>
    </source>
</evidence>
<evidence type="ECO:0000256" key="4">
    <source>
        <dbReference type="ARBA" id="ARBA00022670"/>
    </source>
</evidence>
<dbReference type="GO" id="GO:0009003">
    <property type="term" value="F:signal peptidase activity"/>
    <property type="evidence" value="ECO:0007669"/>
    <property type="project" value="UniProtKB-EC"/>
</dbReference>
<feature type="domain" description="Peptidase S26" evidence="7">
    <location>
        <begin position="61"/>
        <end position="256"/>
    </location>
</feature>
<name>A0A3B0ZLL6_9ZZZZ</name>
<dbReference type="PROSITE" id="PS00760">
    <property type="entry name" value="SPASE_I_2"/>
    <property type="match status" value="1"/>
</dbReference>
<sequence length="276" mass="31202">MNFDFQGFMLLLLVVSGVLWALDYWKWAPKRREAEKTARAAMKPPIDEKKLAEIFKEPTYVEYAKSFFPIILIVFVMRSFLVEPFRIPSGSMMPTLLVGDFILVNKFTYGIRLPVAGSKILDLGEPERGDVVVFRFPKDPSLDYIKRVVGLPGDRVGYFNKTIYINGKPVAQEETGRYVGIGSGFESTGASLRNEKLGEAEHQILIDIDQRAREGEVVVPEGEYFVMGDNRDRSNDSRFWGTVPEDHLVGKAFMVWMNWDSSAGGVTWGRIGNSID</sequence>
<keyword evidence="4" id="KW-0645">Protease</keyword>
<reference evidence="8" key="1">
    <citation type="submission" date="2018-06" db="EMBL/GenBank/DDBJ databases">
        <authorList>
            <person name="Zhirakovskaya E."/>
        </authorList>
    </citation>
    <scope>NUCLEOTIDE SEQUENCE</scope>
</reference>
<comment type="catalytic activity">
    <reaction evidence="1">
        <text>Cleavage of hydrophobic, N-terminal signal or leader sequences from secreted and periplasmic proteins.</text>
        <dbReference type="EC" id="3.4.21.89"/>
    </reaction>
</comment>
<dbReference type="PANTHER" id="PTHR43390:SF1">
    <property type="entry name" value="CHLOROPLAST PROCESSING PEPTIDASE"/>
    <property type="match status" value="1"/>
</dbReference>
<dbReference type="InterPro" id="IPR000223">
    <property type="entry name" value="Pept_S26A_signal_pept_1"/>
</dbReference>
<evidence type="ECO:0000259" key="7">
    <source>
        <dbReference type="Pfam" id="PF10502"/>
    </source>
</evidence>
<keyword evidence="6" id="KW-0812">Transmembrane</keyword>
<dbReference type="Gene3D" id="2.10.109.10">
    <property type="entry name" value="Umud Fragment, subunit A"/>
    <property type="match status" value="1"/>
</dbReference>
<dbReference type="InterPro" id="IPR019533">
    <property type="entry name" value="Peptidase_S26"/>
</dbReference>
<dbReference type="PRINTS" id="PR00727">
    <property type="entry name" value="LEADERPTASE"/>
</dbReference>
<organism evidence="8">
    <name type="scientific">hydrothermal vent metagenome</name>
    <dbReference type="NCBI Taxonomy" id="652676"/>
    <lineage>
        <taxon>unclassified sequences</taxon>
        <taxon>metagenomes</taxon>
        <taxon>ecological metagenomes</taxon>
    </lineage>
</organism>
<comment type="similarity">
    <text evidence="2">Belongs to the peptidase S26 family.</text>
</comment>
<gene>
    <name evidence="8" type="ORF">MNBD_GAMMA17-1923</name>
</gene>
<evidence type="ECO:0000256" key="3">
    <source>
        <dbReference type="ARBA" id="ARBA00013208"/>
    </source>
</evidence>